<keyword evidence="3 6" id="KW-0378">Hydrolase</keyword>
<name>A0A194Q9I3_PAPXU</name>
<dbReference type="Pfam" id="PF00135">
    <property type="entry name" value="COesterase"/>
    <property type="match status" value="1"/>
</dbReference>
<evidence type="ECO:0000256" key="6">
    <source>
        <dbReference type="RuleBase" id="RU361235"/>
    </source>
</evidence>
<dbReference type="InterPro" id="IPR019826">
    <property type="entry name" value="Carboxylesterase_B_AS"/>
</dbReference>
<dbReference type="EMBL" id="KQ459324">
    <property type="protein sequence ID" value="KPJ01660.1"/>
    <property type="molecule type" value="Genomic_DNA"/>
</dbReference>
<dbReference type="InterPro" id="IPR029058">
    <property type="entry name" value="AB_hydrolase_fold"/>
</dbReference>
<sequence length="540" mass="61134">MGHRKNLILFTLLVSNLVDQPAPEVTIEQGVLSGKLSTSGMFYEYIGIPYATTNSSTRFKAPGAPPSWQGVYKAVDEIYFCPQPVYIGYIGVEDCLKINVYVPTMAKPPFPVMVYIHGGTFIVGGGGKLVYGPDYLIEKDVIVVTFNYRLGALGFLCLGIKEAPGNAGLKDQITALRWVKKNIAAFGGDPDNITLFGESAGATSTALLLASNATLGLFNRAIVQSGPALSNWVINKNPVQVARLLAKALGYSADSRLDLYKIFSKLSIRELVGTNVRIPSLKYLDTQLMHLPCVEENIDGEEAVLTDLPYNLFNNKSKSVPVIYGFTSNEGLFLISEYRSDMYENRNKFYMFASDLSFKRENDAANESQKIRTFYFGNDDISTKNMRNLSDMYTHLYFEMPSLFESRILIERTNTTVYNYYFDYSGSRSFMKMRSGYVNENGACHGDDLFYIFKALFLPVTLFQRDQKMIDTMTTLWTNFAKYGEPTPDETELQVKWMPSNKHQMNFLYINDELKMGKMPNPKPYQLWKTLYDKYRKLSI</sequence>
<comment type="similarity">
    <text evidence="1 6">Belongs to the type-B carboxylesterase/lipase family.</text>
</comment>
<dbReference type="SUPFAM" id="SSF53474">
    <property type="entry name" value="alpha/beta-Hydrolases"/>
    <property type="match status" value="1"/>
</dbReference>
<keyword evidence="5" id="KW-0325">Glycoprotein</keyword>
<evidence type="ECO:0000256" key="3">
    <source>
        <dbReference type="ARBA" id="ARBA00022801"/>
    </source>
</evidence>
<proteinExistence type="inferred from homology"/>
<evidence type="ECO:0000256" key="1">
    <source>
        <dbReference type="ARBA" id="ARBA00005964"/>
    </source>
</evidence>
<evidence type="ECO:0000256" key="2">
    <source>
        <dbReference type="ARBA" id="ARBA00022487"/>
    </source>
</evidence>
<dbReference type="PANTHER" id="PTHR43142">
    <property type="entry name" value="CARBOXYLIC ESTER HYDROLASE"/>
    <property type="match status" value="1"/>
</dbReference>
<evidence type="ECO:0000256" key="4">
    <source>
        <dbReference type="ARBA" id="ARBA00023157"/>
    </source>
</evidence>
<dbReference type="GO" id="GO:0052689">
    <property type="term" value="F:carboxylic ester hydrolase activity"/>
    <property type="evidence" value="ECO:0007669"/>
    <property type="project" value="UniProtKB-KW"/>
</dbReference>
<gene>
    <name evidence="8" type="ORF">RR46_08697</name>
</gene>
<evidence type="ECO:0000259" key="7">
    <source>
        <dbReference type="Pfam" id="PF00135"/>
    </source>
</evidence>
<dbReference type="InterPro" id="IPR002018">
    <property type="entry name" value="CarbesteraseB"/>
</dbReference>
<dbReference type="PROSITE" id="PS00122">
    <property type="entry name" value="CARBOXYLESTERASE_B_1"/>
    <property type="match status" value="1"/>
</dbReference>
<feature type="signal peptide" evidence="6">
    <location>
        <begin position="1"/>
        <end position="21"/>
    </location>
</feature>
<evidence type="ECO:0000313" key="9">
    <source>
        <dbReference type="Proteomes" id="UP000053268"/>
    </source>
</evidence>
<feature type="chain" id="PRO_5008443715" description="Carboxylic ester hydrolase" evidence="6">
    <location>
        <begin position="22"/>
        <end position="540"/>
    </location>
</feature>
<dbReference type="EC" id="3.1.1.-" evidence="6"/>
<reference evidence="8 9" key="1">
    <citation type="journal article" date="2015" name="Nat. Commun.">
        <title>Outbred genome sequencing and CRISPR/Cas9 gene editing in butterflies.</title>
        <authorList>
            <person name="Li X."/>
            <person name="Fan D."/>
            <person name="Zhang W."/>
            <person name="Liu G."/>
            <person name="Zhang L."/>
            <person name="Zhao L."/>
            <person name="Fang X."/>
            <person name="Chen L."/>
            <person name="Dong Y."/>
            <person name="Chen Y."/>
            <person name="Ding Y."/>
            <person name="Zhao R."/>
            <person name="Feng M."/>
            <person name="Zhu Y."/>
            <person name="Feng Y."/>
            <person name="Jiang X."/>
            <person name="Zhu D."/>
            <person name="Xiang H."/>
            <person name="Feng X."/>
            <person name="Li S."/>
            <person name="Wang J."/>
            <person name="Zhang G."/>
            <person name="Kronforst M.R."/>
            <person name="Wang W."/>
        </authorList>
    </citation>
    <scope>NUCLEOTIDE SEQUENCE [LARGE SCALE GENOMIC DNA]</scope>
    <source>
        <strain evidence="8">Ya'a_city_454_Px</strain>
        <tissue evidence="8">Whole body</tissue>
    </source>
</reference>
<dbReference type="STRING" id="66420.A0A194Q9I3"/>
<dbReference type="Proteomes" id="UP000053268">
    <property type="component" value="Unassembled WGS sequence"/>
</dbReference>
<dbReference type="PANTHER" id="PTHR43142:SF1">
    <property type="entry name" value="CARBOXYLIC ESTER HYDROLASE"/>
    <property type="match status" value="1"/>
</dbReference>
<accession>A0A194Q9I3</accession>
<evidence type="ECO:0000313" key="8">
    <source>
        <dbReference type="EMBL" id="KPJ01660.1"/>
    </source>
</evidence>
<protein>
    <recommendedName>
        <fullName evidence="6">Carboxylic ester hydrolase</fullName>
        <ecNumber evidence="6">3.1.1.-</ecNumber>
    </recommendedName>
</protein>
<organism evidence="8 9">
    <name type="scientific">Papilio xuthus</name>
    <name type="common">Asian swallowtail butterfly</name>
    <dbReference type="NCBI Taxonomy" id="66420"/>
    <lineage>
        <taxon>Eukaryota</taxon>
        <taxon>Metazoa</taxon>
        <taxon>Ecdysozoa</taxon>
        <taxon>Arthropoda</taxon>
        <taxon>Hexapoda</taxon>
        <taxon>Insecta</taxon>
        <taxon>Pterygota</taxon>
        <taxon>Neoptera</taxon>
        <taxon>Endopterygota</taxon>
        <taxon>Lepidoptera</taxon>
        <taxon>Glossata</taxon>
        <taxon>Ditrysia</taxon>
        <taxon>Papilionoidea</taxon>
        <taxon>Papilionidae</taxon>
        <taxon>Papilioninae</taxon>
        <taxon>Papilio</taxon>
    </lineage>
</organism>
<dbReference type="AlphaFoldDB" id="A0A194Q9I3"/>
<keyword evidence="6" id="KW-0732">Signal</keyword>
<dbReference type="Gene3D" id="3.40.50.1820">
    <property type="entry name" value="alpha/beta hydrolase"/>
    <property type="match status" value="1"/>
</dbReference>
<keyword evidence="9" id="KW-1185">Reference proteome</keyword>
<feature type="domain" description="Carboxylesterase type B" evidence="7">
    <location>
        <begin position="22"/>
        <end position="528"/>
    </location>
</feature>
<keyword evidence="4" id="KW-1015">Disulfide bond</keyword>
<evidence type="ECO:0000256" key="5">
    <source>
        <dbReference type="ARBA" id="ARBA00023180"/>
    </source>
</evidence>
<keyword evidence="2" id="KW-0719">Serine esterase</keyword>